<reference evidence="13 14" key="2">
    <citation type="submission" date="2016-08" db="EMBL/GenBank/DDBJ databases">
        <title>Pervasive Adenine N6-methylation of Active Genes in Fungi.</title>
        <authorList>
            <consortium name="DOE Joint Genome Institute"/>
            <person name="Mondo S.J."/>
            <person name="Dannebaum R.O."/>
            <person name="Kuo R.C."/>
            <person name="Labutti K."/>
            <person name="Haridas S."/>
            <person name="Kuo A."/>
            <person name="Salamov A."/>
            <person name="Ahrendt S.R."/>
            <person name="Lipzen A."/>
            <person name="Sullivan W."/>
            <person name="Andreopoulos W.B."/>
            <person name="Clum A."/>
            <person name="Lindquist E."/>
            <person name="Daum C."/>
            <person name="Ramamoorthy G.K."/>
            <person name="Gryganskyi A."/>
            <person name="Culley D."/>
            <person name="Magnuson J.K."/>
            <person name="James T.Y."/>
            <person name="O'Malley M.A."/>
            <person name="Stajich J.E."/>
            <person name="Spatafora J.W."/>
            <person name="Visel A."/>
            <person name="Grigoriev I.V."/>
        </authorList>
    </citation>
    <scope>NUCLEOTIDE SEQUENCE [LARGE SCALE GENOMIC DNA]</scope>
    <source>
        <strain evidence="13 14">S4</strain>
    </source>
</reference>
<keyword evidence="4 10" id="KW-0498">Mitosis</keyword>
<comment type="subcellular location">
    <subcellularLocation>
        <location evidence="10">Chromosome</location>
        <location evidence="10">Centromere</location>
        <location evidence="10">Kinetochore</location>
    </subcellularLocation>
    <subcellularLocation>
        <location evidence="10">Nucleus</location>
    </subcellularLocation>
</comment>
<dbReference type="GO" id="GO:0031262">
    <property type="term" value="C:Ndc80 complex"/>
    <property type="evidence" value="ECO:0007669"/>
    <property type="project" value="UniProtKB-UniRule"/>
</dbReference>
<evidence type="ECO:0000256" key="3">
    <source>
        <dbReference type="ARBA" id="ARBA00022618"/>
    </source>
</evidence>
<organism evidence="13 14">
    <name type="scientific">Anaeromyces robustus</name>
    <dbReference type="NCBI Taxonomy" id="1754192"/>
    <lineage>
        <taxon>Eukaryota</taxon>
        <taxon>Fungi</taxon>
        <taxon>Fungi incertae sedis</taxon>
        <taxon>Chytridiomycota</taxon>
        <taxon>Chytridiomycota incertae sedis</taxon>
        <taxon>Neocallimastigomycetes</taxon>
        <taxon>Neocallimastigales</taxon>
        <taxon>Neocallimastigaceae</taxon>
        <taxon>Anaeromyces</taxon>
    </lineage>
</organism>
<dbReference type="Pfam" id="PF03801">
    <property type="entry name" value="Ndc80_HEC"/>
    <property type="match status" value="1"/>
</dbReference>
<evidence type="ECO:0000256" key="7">
    <source>
        <dbReference type="ARBA" id="ARBA00023242"/>
    </source>
</evidence>
<gene>
    <name evidence="13" type="ORF">BCR32DRAFT_295894</name>
</gene>
<dbReference type="InterPro" id="IPR005550">
    <property type="entry name" value="Kinetochore_Ndc80"/>
</dbReference>
<keyword evidence="14" id="KW-1185">Reference proteome</keyword>
<keyword evidence="2 10" id="KW-0158">Chromosome</keyword>
<dbReference type="Gene3D" id="1.10.418.30">
    <property type="entry name" value="Ncd80 complex, Ncd80 subunit"/>
    <property type="match status" value="1"/>
</dbReference>
<evidence type="ECO:0000256" key="5">
    <source>
        <dbReference type="ARBA" id="ARBA00022838"/>
    </source>
</evidence>
<dbReference type="Proteomes" id="UP000193944">
    <property type="component" value="Unassembled WGS sequence"/>
</dbReference>
<proteinExistence type="inferred from homology"/>
<dbReference type="EMBL" id="MCFG01000268">
    <property type="protein sequence ID" value="ORX77012.1"/>
    <property type="molecule type" value="Genomic_DNA"/>
</dbReference>
<dbReference type="STRING" id="1754192.A0A1Y1WU87"/>
<feature type="domain" description="Kinetochore protein Ndc80 CH" evidence="12">
    <location>
        <begin position="75"/>
        <end position="209"/>
    </location>
</feature>
<dbReference type="InterPro" id="IPR055260">
    <property type="entry name" value="Ndc80_CH"/>
</dbReference>
<keyword evidence="5 10" id="KW-0995">Kinetochore</keyword>
<keyword evidence="9 10" id="KW-0137">Centromere</keyword>
<dbReference type="PANTHER" id="PTHR10643:SF2">
    <property type="entry name" value="KINETOCHORE PROTEIN NDC80 HOMOLOG"/>
    <property type="match status" value="1"/>
</dbReference>
<dbReference type="OrthoDB" id="7459479at2759"/>
<feature type="coiled-coil region" evidence="11">
    <location>
        <begin position="259"/>
        <end position="371"/>
    </location>
</feature>
<feature type="coiled-coil region" evidence="11">
    <location>
        <begin position="494"/>
        <end position="553"/>
    </location>
</feature>
<evidence type="ECO:0000259" key="12">
    <source>
        <dbReference type="Pfam" id="PF03801"/>
    </source>
</evidence>
<keyword evidence="6 11" id="KW-0175">Coiled coil</keyword>
<dbReference type="GO" id="GO:0005634">
    <property type="term" value="C:nucleus"/>
    <property type="evidence" value="ECO:0007669"/>
    <property type="project" value="UniProtKB-SubCell"/>
</dbReference>
<evidence type="ECO:0000256" key="10">
    <source>
        <dbReference type="RuleBase" id="RU368072"/>
    </source>
</evidence>
<protein>
    <recommendedName>
        <fullName evidence="10">Kinetochore protein NDC80</fullName>
    </recommendedName>
</protein>
<dbReference type="GO" id="GO:0051315">
    <property type="term" value="P:attachment of mitotic spindle microtubules to kinetochore"/>
    <property type="evidence" value="ECO:0007669"/>
    <property type="project" value="UniProtKB-UniRule"/>
</dbReference>
<comment type="similarity">
    <text evidence="1 10">Belongs to the NDC80/HEC1 family.</text>
</comment>
<evidence type="ECO:0000313" key="14">
    <source>
        <dbReference type="Proteomes" id="UP000193944"/>
    </source>
</evidence>
<dbReference type="InterPro" id="IPR038273">
    <property type="entry name" value="Ndc80_sf"/>
</dbReference>
<dbReference type="PANTHER" id="PTHR10643">
    <property type="entry name" value="KINETOCHORE PROTEIN NDC80"/>
    <property type="match status" value="1"/>
</dbReference>
<evidence type="ECO:0000256" key="6">
    <source>
        <dbReference type="ARBA" id="ARBA00023054"/>
    </source>
</evidence>
<sequence>MTITRRQTLSTLSNRRSPRHLQNRYSLLPNRMNNDNLSYLQGGVAGGMNKRDKSIRQSINIYKPPNSSLSLNDYSRRSSTRLSTYGYAPSTIKKDIRPLRDKNWVLSAKKALIHFLVITGFPDVSKTSLKTPSAKDFKRIFVFLYGLIDPYYEFSEKDFEEQVINLIKGLRYPYADSISKSQLKSVGSTYTWPMILGILIWMVELIMSKDSLLQYIDMYTEKNETNGIFQMVADIYKTFDENQYRQRIMEVSNNLEIKTTEFKEESQKLDQEIEKLEKELEMLTTKESPLVSAKQTNEELIQNQNFLNIELKDIKQAEQQCIDIVQTLEADFKLYENQFLELSTEKENLTKEVNRREISAIEIERSQAERDQLLSQQKSIDYQLEGKRKIMGEYEINLRKVIDEVETYAGDYNNKLAALGLSKYLLRNVNYQNKSFEIPLPICPPNTEELYVSLNNSTMPFLIQLRKNFKDQSNNAHEMYIKLQSQYTKMKEMKTEQIEERDSKERRIEQLNKKYENSRNEMKKELDAQNREIETLDKRIQKLEREGENKFSEWKRKSSKAMMEYDELIRLYDELKEHIGKEMLDLIQDVMRVKTTVHDNLLQLEQVATEALNEAQE</sequence>
<evidence type="ECO:0000256" key="1">
    <source>
        <dbReference type="ARBA" id="ARBA00007050"/>
    </source>
</evidence>
<comment type="function">
    <text evidence="10">Acts as a component of the essential kinetochore-associated NDC80 complex, which is required for chromosome segregation and spindle checkpoint activity.</text>
</comment>
<evidence type="ECO:0000256" key="4">
    <source>
        <dbReference type="ARBA" id="ARBA00022776"/>
    </source>
</evidence>
<evidence type="ECO:0000313" key="13">
    <source>
        <dbReference type="EMBL" id="ORX77012.1"/>
    </source>
</evidence>
<evidence type="ECO:0000256" key="11">
    <source>
        <dbReference type="SAM" id="Coils"/>
    </source>
</evidence>
<keyword evidence="3 10" id="KW-0132">Cell division</keyword>
<comment type="subunit">
    <text evidence="10">Component of the NDC80 complex.</text>
</comment>
<dbReference type="AlphaFoldDB" id="A0A1Y1WU87"/>
<evidence type="ECO:0000256" key="2">
    <source>
        <dbReference type="ARBA" id="ARBA00022454"/>
    </source>
</evidence>
<dbReference type="GO" id="GO:0051301">
    <property type="term" value="P:cell division"/>
    <property type="evidence" value="ECO:0007669"/>
    <property type="project" value="UniProtKB-UniRule"/>
</dbReference>
<keyword evidence="8 10" id="KW-0131">Cell cycle</keyword>
<name>A0A1Y1WU87_9FUNG</name>
<evidence type="ECO:0000256" key="9">
    <source>
        <dbReference type="ARBA" id="ARBA00023328"/>
    </source>
</evidence>
<evidence type="ECO:0000256" key="8">
    <source>
        <dbReference type="ARBA" id="ARBA00023306"/>
    </source>
</evidence>
<accession>A0A1Y1WU87</accession>
<keyword evidence="7 10" id="KW-0539">Nucleus</keyword>
<comment type="caution">
    <text evidence="13">The sequence shown here is derived from an EMBL/GenBank/DDBJ whole genome shotgun (WGS) entry which is preliminary data.</text>
</comment>
<reference evidence="13 14" key="1">
    <citation type="submission" date="2016-08" db="EMBL/GenBank/DDBJ databases">
        <title>A Parts List for Fungal Cellulosomes Revealed by Comparative Genomics.</title>
        <authorList>
            <consortium name="DOE Joint Genome Institute"/>
            <person name="Haitjema C.H."/>
            <person name="Gilmore S.P."/>
            <person name="Henske J.K."/>
            <person name="Solomon K.V."/>
            <person name="De Groot R."/>
            <person name="Kuo A."/>
            <person name="Mondo S.J."/>
            <person name="Salamov A.A."/>
            <person name="Labutti K."/>
            <person name="Zhao Z."/>
            <person name="Chiniquy J."/>
            <person name="Barry K."/>
            <person name="Brewer H.M."/>
            <person name="Purvine S.O."/>
            <person name="Wright A.T."/>
            <person name="Boxma B."/>
            <person name="Van Alen T."/>
            <person name="Hackstein J.H."/>
            <person name="Baker S.E."/>
            <person name="Grigoriev I.V."/>
            <person name="O'Malley M.A."/>
        </authorList>
    </citation>
    <scope>NUCLEOTIDE SEQUENCE [LARGE SCALE GENOMIC DNA]</scope>
    <source>
        <strain evidence="13 14">S4</strain>
    </source>
</reference>